<accession>A0AAW1MYT0</accession>
<dbReference type="EMBL" id="JBDFQZ010000002">
    <property type="protein sequence ID" value="KAK9750172.1"/>
    <property type="molecule type" value="Genomic_DNA"/>
</dbReference>
<keyword evidence="3" id="KW-1185">Reference proteome</keyword>
<feature type="region of interest" description="Disordered" evidence="1">
    <location>
        <begin position="108"/>
        <end position="195"/>
    </location>
</feature>
<evidence type="ECO:0000313" key="3">
    <source>
        <dbReference type="Proteomes" id="UP001443914"/>
    </source>
</evidence>
<comment type="caution">
    <text evidence="2">The sequence shown here is derived from an EMBL/GenBank/DDBJ whole genome shotgun (WGS) entry which is preliminary data.</text>
</comment>
<dbReference type="Proteomes" id="UP001443914">
    <property type="component" value="Unassembled WGS sequence"/>
</dbReference>
<reference evidence="2" key="1">
    <citation type="submission" date="2024-03" db="EMBL/GenBank/DDBJ databases">
        <title>WGS assembly of Saponaria officinalis var. Norfolk2.</title>
        <authorList>
            <person name="Jenkins J."/>
            <person name="Shu S."/>
            <person name="Grimwood J."/>
            <person name="Barry K."/>
            <person name="Goodstein D."/>
            <person name="Schmutz J."/>
            <person name="Leebens-Mack J."/>
            <person name="Osbourn A."/>
        </authorList>
    </citation>
    <scope>NUCLEOTIDE SEQUENCE [LARGE SCALE GENOMIC DNA]</scope>
    <source>
        <strain evidence="2">JIC</strain>
    </source>
</reference>
<proteinExistence type="predicted"/>
<evidence type="ECO:0000256" key="1">
    <source>
        <dbReference type="SAM" id="MobiDB-lite"/>
    </source>
</evidence>
<sequence>MADDCGSCGDFGDCGDCGGCDCNCDDCGCDCNCNCDCLDNCCTGETNVILCCFLPSSNDPRRTHNHTNTDCFCCFWCTDRNERVATSKTSNKSSKKKKRRGFWSRLRSCFGLGSSPPSSPTRDQPKMDNVPPKAYNQDGRYPISDSRSEMTQIDYEEQHRRRAGWEGLDMPPREYKMDGKWSRPIRHGDRYGGHL</sequence>
<gene>
    <name evidence="2" type="ORF">RND81_02G178200</name>
</gene>
<evidence type="ECO:0000313" key="2">
    <source>
        <dbReference type="EMBL" id="KAK9750172.1"/>
    </source>
</evidence>
<name>A0AAW1MYT0_SAPOF</name>
<feature type="compositionally biased region" description="Basic and acidic residues" evidence="1">
    <location>
        <begin position="171"/>
        <end position="195"/>
    </location>
</feature>
<dbReference type="AlphaFoldDB" id="A0AAW1MYT0"/>
<protein>
    <submittedName>
        <fullName evidence="2">Uncharacterized protein</fullName>
    </submittedName>
</protein>
<organism evidence="2 3">
    <name type="scientific">Saponaria officinalis</name>
    <name type="common">Common soapwort</name>
    <name type="synonym">Lychnis saponaria</name>
    <dbReference type="NCBI Taxonomy" id="3572"/>
    <lineage>
        <taxon>Eukaryota</taxon>
        <taxon>Viridiplantae</taxon>
        <taxon>Streptophyta</taxon>
        <taxon>Embryophyta</taxon>
        <taxon>Tracheophyta</taxon>
        <taxon>Spermatophyta</taxon>
        <taxon>Magnoliopsida</taxon>
        <taxon>eudicotyledons</taxon>
        <taxon>Gunneridae</taxon>
        <taxon>Pentapetalae</taxon>
        <taxon>Caryophyllales</taxon>
        <taxon>Caryophyllaceae</taxon>
        <taxon>Caryophylleae</taxon>
        <taxon>Saponaria</taxon>
    </lineage>
</organism>